<feature type="compositionally biased region" description="Polar residues" evidence="1">
    <location>
        <begin position="721"/>
        <end position="742"/>
    </location>
</feature>
<proteinExistence type="predicted"/>
<dbReference type="RefSeq" id="XP_062732358.1">
    <property type="nucleotide sequence ID" value="XM_062879142.1"/>
</dbReference>
<keyword evidence="2" id="KW-0812">Transmembrane</keyword>
<feature type="transmembrane region" description="Helical" evidence="2">
    <location>
        <begin position="116"/>
        <end position="136"/>
    </location>
</feature>
<evidence type="ECO:0000313" key="4">
    <source>
        <dbReference type="Proteomes" id="UP001322138"/>
    </source>
</evidence>
<feature type="transmembrane region" description="Helical" evidence="2">
    <location>
        <begin position="217"/>
        <end position="238"/>
    </location>
</feature>
<feature type="region of interest" description="Disordered" evidence="1">
    <location>
        <begin position="2166"/>
        <end position="2190"/>
    </location>
</feature>
<feature type="region of interest" description="Disordered" evidence="1">
    <location>
        <begin position="1726"/>
        <end position="1745"/>
    </location>
</feature>
<feature type="region of interest" description="Disordered" evidence="1">
    <location>
        <begin position="929"/>
        <end position="948"/>
    </location>
</feature>
<feature type="region of interest" description="Disordered" evidence="1">
    <location>
        <begin position="338"/>
        <end position="366"/>
    </location>
</feature>
<feature type="compositionally biased region" description="Polar residues" evidence="1">
    <location>
        <begin position="1989"/>
        <end position="2005"/>
    </location>
</feature>
<name>A0ABR0FJ89_9PEZI</name>
<feature type="compositionally biased region" description="Acidic residues" evidence="1">
    <location>
        <begin position="1355"/>
        <end position="1379"/>
    </location>
</feature>
<feature type="compositionally biased region" description="Basic residues" evidence="1">
    <location>
        <begin position="2006"/>
        <end position="2022"/>
    </location>
</feature>
<dbReference type="Proteomes" id="UP001322138">
    <property type="component" value="Unassembled WGS sequence"/>
</dbReference>
<dbReference type="EMBL" id="JAFFGZ010000006">
    <property type="protein sequence ID" value="KAK4643382.1"/>
    <property type="molecule type" value="Genomic_DNA"/>
</dbReference>
<sequence length="2190" mass="239715">MANNGTTTQALIGAFTFGSVVYAASAALVLYINGHGAAVFRDSQRLVLVLFLISSALWAAIDFATTLIDTTGSSMPCQIGVIFASIFDQLARFSIEQFLLWALNSNKGGKLSVVQLLPQILVLARFLAGAVFVGFTRPQTDDYCLATTSALPVGVSVLALDAIIIVLLIQKAYSSGGAAKTNSRSLTSVLLGLICWTAASIVMLLGITTIPSAARTALPAGGLLVLIVFITAGAMTLISSRKSDSGLPEAPSPRRINISRDISTADSEYPPSRFEDLKEANIRSSRSFVNPREVPNTKDETSAGFPFAMSVATQGVPAMPPPVSSEYVRQLERSASQKKGMWGDFGKRTSSTGGRPVIGKPVLQSNEDGNPLNKITVIDLQSAIMADKERRQTRIEEEGSLSVPHRSVMQSMHLTPEEGVKRAASMKRKEVASVSSRQSAFPGGLQADSSASTTSAQLSPASDETRRRSPRQPEPEEQRPWTPEKLTPAPQPARASQNDVRPITVLLQANVPQPIQRPGIRPSRQLPPSPDTPPQEAAKTPLQRRPTIGLPTNPRARGIQVGKEMGASSQHKTIMFINNIEYHDPVAVGNIMSRANTLPSKPAPTSKAPARVASVVNRPRPIPRKPDNIASPSHRRSKSASSLLGRKSILDATSGSPTQLPPLPPAPRSVGLPTRPQPNNTKSMTFDEKMTLLFPAPPRSKSVRRRSSSVPELPRIPMSYLDTTSSTSEADNQTVSNRTTKTSVRTDSILEVDEIPRKESNVQATDETSKAWISAFEAGKQEDKRKSSPVIPAIRASAWTETTVDDLGTATNWSSMNSPEYAMPMAIMPAQGLPAAVRMPAKQVAEEPKEKTRVVESRNSDDVPFMLDTSTFSKFGMRKSWLVDDEVTIPAPEEPEPEPVPEPASAPKPAPQSQWHRRVGDECPAFSKDCLSKKGCRKTPPTPLSLRTPNKKTVIVHAEPSPLESPEHALQQIQAQLKKLEEPEVNADTPSQRLALLEMMEKEMGMQVDHWKEMKHDIGRDSLSSVQTSSPAVKRDSVASVANIVPETANTRVSIGSDRRASRIARLSKHSSMSKIEEQPSVRNSGSAQMSKWQKRLTEAQMEYMDARLLRESSVNFLQLTRAQLASPTPPESDASSINLPEEEEVPPVPELPAKCLEQTPEPSPEQPKAEWLWTPPSRSSAPAGLLWTAPIKVAETEVVLPSLSVRPMARKEPEPLQIHSTHLWRKPYTNTSRSTTGLWKPVWASAAPPAEPVKRVSQVAAPQPQKAPRPVTQRPPRRNKRVTLLPDIIENPEPLPNKRGTLGIFQFPWGEKSDTASVQARPPVLMAMPGTMASGAPVRSQQTELNEYSSSFFDDYDDDDDVVDGMNSDEDGSDDGFDETTLWEIASLLKVDNVPSRSSLVPSEDSVLGDYVEELESDDEDQSSREQSIVIGLAEPSELVVSRKRDSATLESDALTILNDAVYEPEPQVQKKPVSKPVARIGLPSNPRPAPPAPVAESQVPAAPASAPKQPQFPRHPIKSTQAETAVKQVSAGLWSPPVTLDKDSSRGGLFAVDSNRTVYRTTTEEPAAQYMSRSPRPAERKSLDSLVSTSLWTAQTEARKTERNWIQNKTVSAGLWTPPVTDRSSSRGGLFVVDPSRTVFRTTTEEPAAQYMSRSPRPADHKPLDKLASTSLWTVEAVVKTERNWIQSKPVSVVTGVWSPPGVCRSSSPQGLFTVDPSRTVYRTTTEEPAARSMSRSPRPVERKPLEQLKSTSLWTLEAVTKTERNWIQGQAKPKKTTHPEFSLADWRAALNEAVAASYPKVTRTAATAAEWDAALEEALALSYPAKFDSSVRHPVFAAKRLITRSEWFHPAATGYTYDVANVHPVFFGSLAITCPLESVHPAISSYAAKKLRRQASKTKRERSASTSTRSRRDTIQAQIEALEQERLFAQQFAQAEYRRRNTSISAPFPPPPPIPTEEPTMATTTFETVQDIQRRLSHRIRESLVISRQTTPEQTPVSTPARTHSRPKTSVSRSHKSSRSKVPAVVPTKPTATLWAPPAAVAVIPPQQMWGLAKGVNTPTADGAVEDAESAPRRQKGRKTIQKKARKVEILGQIRAVKRGEDPFERFEGQGLWAAVPAVEKKSEVDWLHKVCVAKPVVEMKVGRERRRTSVSLVPIPERREVVSEEESWRAGHGRGESKGSKVVLRY</sequence>
<feature type="compositionally biased region" description="Basic and acidic residues" evidence="1">
    <location>
        <begin position="2166"/>
        <end position="2183"/>
    </location>
</feature>
<feature type="region of interest" description="Disordered" evidence="1">
    <location>
        <begin position="1254"/>
        <end position="1281"/>
    </location>
</feature>
<feature type="compositionally biased region" description="Basic residues" evidence="1">
    <location>
        <begin position="1893"/>
        <end position="1903"/>
    </location>
</feature>
<comment type="caution">
    <text evidence="3">The sequence shown here is derived from an EMBL/GenBank/DDBJ whole genome shotgun (WGS) entry which is preliminary data.</text>
</comment>
<evidence type="ECO:0000313" key="3">
    <source>
        <dbReference type="EMBL" id="KAK4643382.1"/>
    </source>
</evidence>
<reference evidence="3 4" key="1">
    <citation type="journal article" date="2023" name="bioRxiv">
        <title>High-quality genome assemblies of four members of thePodospora anserinaspecies complex.</title>
        <authorList>
            <person name="Ament-Velasquez S.L."/>
            <person name="Vogan A.A."/>
            <person name="Wallerman O."/>
            <person name="Hartmann F."/>
            <person name="Gautier V."/>
            <person name="Silar P."/>
            <person name="Giraud T."/>
            <person name="Johannesson H."/>
        </authorList>
    </citation>
    <scope>NUCLEOTIDE SEQUENCE [LARGE SCALE GENOMIC DNA]</scope>
    <source>
        <strain evidence="3 4">CBS 112042</strain>
    </source>
</reference>
<accession>A0ABR0FJ89</accession>
<feature type="compositionally biased region" description="Pro residues" evidence="1">
    <location>
        <begin position="900"/>
        <end position="910"/>
    </location>
</feature>
<evidence type="ECO:0000256" key="2">
    <source>
        <dbReference type="SAM" id="Phobius"/>
    </source>
</evidence>
<feature type="region of interest" description="Disordered" evidence="1">
    <location>
        <begin position="1352"/>
        <end position="1379"/>
    </location>
</feature>
<feature type="transmembrane region" description="Helical" evidence="2">
    <location>
        <begin position="143"/>
        <end position="169"/>
    </location>
</feature>
<feature type="region of interest" description="Disordered" evidence="1">
    <location>
        <begin position="1061"/>
        <end position="1092"/>
    </location>
</feature>
<feature type="transmembrane region" description="Helical" evidence="2">
    <location>
        <begin position="46"/>
        <end position="68"/>
    </location>
</feature>
<feature type="region of interest" description="Disordered" evidence="1">
    <location>
        <begin position="598"/>
        <end position="686"/>
    </location>
</feature>
<organism evidence="3 4">
    <name type="scientific">Podospora bellae-mahoneyi</name>
    <dbReference type="NCBI Taxonomy" id="2093777"/>
    <lineage>
        <taxon>Eukaryota</taxon>
        <taxon>Fungi</taxon>
        <taxon>Dikarya</taxon>
        <taxon>Ascomycota</taxon>
        <taxon>Pezizomycotina</taxon>
        <taxon>Sordariomycetes</taxon>
        <taxon>Sordariomycetidae</taxon>
        <taxon>Sordariales</taxon>
        <taxon>Podosporaceae</taxon>
        <taxon>Podospora</taxon>
    </lineage>
</organism>
<evidence type="ECO:0000256" key="1">
    <source>
        <dbReference type="SAM" id="MobiDB-lite"/>
    </source>
</evidence>
<feature type="region of interest" description="Disordered" evidence="1">
    <location>
        <begin position="1467"/>
        <end position="1526"/>
    </location>
</feature>
<feature type="region of interest" description="Disordered" evidence="1">
    <location>
        <begin position="1123"/>
        <end position="1176"/>
    </location>
</feature>
<feature type="region of interest" description="Disordered" evidence="1">
    <location>
        <begin position="1893"/>
        <end position="1916"/>
    </location>
</feature>
<feature type="region of interest" description="Disordered" evidence="1">
    <location>
        <begin position="715"/>
        <end position="742"/>
    </location>
</feature>
<feature type="compositionally biased region" description="Low complexity" evidence="1">
    <location>
        <begin position="445"/>
        <end position="462"/>
    </location>
</feature>
<dbReference type="GeneID" id="87898624"/>
<feature type="compositionally biased region" description="Basic and acidic residues" evidence="1">
    <location>
        <begin position="463"/>
        <end position="479"/>
    </location>
</feature>
<feature type="transmembrane region" description="Helical" evidence="2">
    <location>
        <begin position="189"/>
        <end position="210"/>
    </location>
</feature>
<keyword evidence="2" id="KW-0472">Membrane</keyword>
<feature type="region of interest" description="Disordered" evidence="1">
    <location>
        <begin position="1989"/>
        <end position="2028"/>
    </location>
</feature>
<feature type="region of interest" description="Disordered" evidence="1">
    <location>
        <begin position="389"/>
        <end position="556"/>
    </location>
</feature>
<protein>
    <submittedName>
        <fullName evidence="3">Uncharacterized protein</fullName>
    </submittedName>
</protein>
<feature type="compositionally biased region" description="Low complexity" evidence="1">
    <location>
        <begin position="599"/>
        <end position="610"/>
    </location>
</feature>
<keyword evidence="2" id="KW-1133">Transmembrane helix</keyword>
<gene>
    <name evidence="3" type="ORF">QC761_408670</name>
</gene>
<feature type="compositionally biased region" description="Low complexity" evidence="1">
    <location>
        <begin position="1496"/>
        <end position="1514"/>
    </location>
</feature>
<feature type="compositionally biased region" description="Basic and acidic residues" evidence="1">
    <location>
        <begin position="415"/>
        <end position="431"/>
    </location>
</feature>
<feature type="compositionally biased region" description="Polar residues" evidence="1">
    <location>
        <begin position="1081"/>
        <end position="1092"/>
    </location>
</feature>
<feature type="transmembrane region" description="Helical" evidence="2">
    <location>
        <begin position="12"/>
        <end position="34"/>
    </location>
</feature>
<feature type="region of interest" description="Disordered" evidence="1">
    <location>
        <begin position="890"/>
        <end position="918"/>
    </location>
</feature>
<keyword evidence="4" id="KW-1185">Reference proteome</keyword>
<feature type="compositionally biased region" description="Acidic residues" evidence="1">
    <location>
        <begin position="890"/>
        <end position="899"/>
    </location>
</feature>